<dbReference type="eggNOG" id="ENOG5033BIG">
    <property type="taxonomic scope" value="Bacteria"/>
</dbReference>
<gene>
    <name evidence="1" type="ordered locus">Alvin_2471</name>
</gene>
<dbReference type="OrthoDB" id="7585928at2"/>
<dbReference type="RefSeq" id="WP_012971653.1">
    <property type="nucleotide sequence ID" value="NC_013851.1"/>
</dbReference>
<dbReference type="STRING" id="572477.Alvin_2471"/>
<evidence type="ECO:0000313" key="1">
    <source>
        <dbReference type="EMBL" id="ADC63383.1"/>
    </source>
</evidence>
<reference evidence="1 2" key="1">
    <citation type="journal article" date="2011" name="Stand. Genomic Sci.">
        <title>Complete genome sequence of Allochromatium vinosum DSM 180(T).</title>
        <authorList>
            <person name="Weissgerber T."/>
            <person name="Zigann R."/>
            <person name="Bruce D."/>
            <person name="Chang Y.J."/>
            <person name="Detter J.C."/>
            <person name="Han C."/>
            <person name="Hauser L."/>
            <person name="Jeffries C.D."/>
            <person name="Land M."/>
            <person name="Munk A.C."/>
            <person name="Tapia R."/>
            <person name="Dahl C."/>
        </authorList>
    </citation>
    <scope>NUCLEOTIDE SEQUENCE [LARGE SCALE GENOMIC DNA]</scope>
    <source>
        <strain evidence="2">ATCC 17899 / DSM 180 / NBRC 103801 / NCIMB 10441 / D</strain>
    </source>
</reference>
<dbReference type="KEGG" id="alv:Alvin_2471"/>
<dbReference type="HOGENOM" id="CLU_173207_0_0_6"/>
<dbReference type="Proteomes" id="UP000001441">
    <property type="component" value="Chromosome"/>
</dbReference>
<accession>D3RNL8</accession>
<sequence length="91" mass="10297">MPIEIRDNTLVVRELLSVEDAERLLDWLIQHPRGRLDLADCTHLHAANLQVLMAAQPKIAAWPSRDALADWLRAALIQEDKIHVQDDSGGR</sequence>
<evidence type="ECO:0000313" key="2">
    <source>
        <dbReference type="Proteomes" id="UP000001441"/>
    </source>
</evidence>
<organism evidence="1 2">
    <name type="scientific">Allochromatium vinosum (strain ATCC 17899 / DSM 180 / NBRC 103801 / NCIMB 10441 / D)</name>
    <name type="common">Chromatium vinosum</name>
    <dbReference type="NCBI Taxonomy" id="572477"/>
    <lineage>
        <taxon>Bacteria</taxon>
        <taxon>Pseudomonadati</taxon>
        <taxon>Pseudomonadota</taxon>
        <taxon>Gammaproteobacteria</taxon>
        <taxon>Chromatiales</taxon>
        <taxon>Chromatiaceae</taxon>
        <taxon>Allochromatium</taxon>
    </lineage>
</organism>
<dbReference type="AlphaFoldDB" id="D3RNL8"/>
<protein>
    <submittedName>
        <fullName evidence="1">Uncharacterized protein</fullName>
    </submittedName>
</protein>
<dbReference type="EMBL" id="CP001896">
    <property type="protein sequence ID" value="ADC63383.1"/>
    <property type="molecule type" value="Genomic_DNA"/>
</dbReference>
<proteinExistence type="predicted"/>
<keyword evidence="2" id="KW-1185">Reference proteome</keyword>
<name>D3RNL8_ALLVD</name>